<protein>
    <submittedName>
        <fullName evidence="2">Uncharacterized protein</fullName>
    </submittedName>
</protein>
<dbReference type="EMBL" id="MU001675">
    <property type="protein sequence ID" value="KAF2459656.1"/>
    <property type="molecule type" value="Genomic_DNA"/>
</dbReference>
<dbReference type="Proteomes" id="UP000799766">
    <property type="component" value="Unassembled WGS sequence"/>
</dbReference>
<sequence>MSSGNAFRDALMRDNRLEKAKESDNMPEEVKKSDNVPAEAKESDNMPEEAKQEDTAPSETESDDILLEEALKNDTMSEEARMLVEQRYPRKRRKEHRVWRCCCCEHKNKTGKFQSCGRSTCVDTSKAYREPHKRCKRCIPEDFKDMVA</sequence>
<keyword evidence="3" id="KW-1185">Reference proteome</keyword>
<evidence type="ECO:0000313" key="2">
    <source>
        <dbReference type="EMBL" id="KAF2459656.1"/>
    </source>
</evidence>
<accession>A0A6A6P6N6</accession>
<gene>
    <name evidence="2" type="ORF">BDY21DRAFT_362345</name>
</gene>
<feature type="region of interest" description="Disordered" evidence="1">
    <location>
        <begin position="1"/>
        <end position="64"/>
    </location>
</feature>
<feature type="compositionally biased region" description="Basic and acidic residues" evidence="1">
    <location>
        <begin position="10"/>
        <end position="54"/>
    </location>
</feature>
<reference evidence="2" key="1">
    <citation type="journal article" date="2020" name="Stud. Mycol.">
        <title>101 Dothideomycetes genomes: a test case for predicting lifestyles and emergence of pathogens.</title>
        <authorList>
            <person name="Haridas S."/>
            <person name="Albert R."/>
            <person name="Binder M."/>
            <person name="Bloem J."/>
            <person name="Labutti K."/>
            <person name="Salamov A."/>
            <person name="Andreopoulos B."/>
            <person name="Baker S."/>
            <person name="Barry K."/>
            <person name="Bills G."/>
            <person name="Bluhm B."/>
            <person name="Cannon C."/>
            <person name="Castanera R."/>
            <person name="Culley D."/>
            <person name="Daum C."/>
            <person name="Ezra D."/>
            <person name="Gonzalez J."/>
            <person name="Henrissat B."/>
            <person name="Kuo A."/>
            <person name="Liang C."/>
            <person name="Lipzen A."/>
            <person name="Lutzoni F."/>
            <person name="Magnuson J."/>
            <person name="Mondo S."/>
            <person name="Nolan M."/>
            <person name="Ohm R."/>
            <person name="Pangilinan J."/>
            <person name="Park H.-J."/>
            <person name="Ramirez L."/>
            <person name="Alfaro M."/>
            <person name="Sun H."/>
            <person name="Tritt A."/>
            <person name="Yoshinaga Y."/>
            <person name="Zwiers L.-H."/>
            <person name="Turgeon B."/>
            <person name="Goodwin S."/>
            <person name="Spatafora J."/>
            <person name="Crous P."/>
            <person name="Grigoriev I."/>
        </authorList>
    </citation>
    <scope>NUCLEOTIDE SEQUENCE</scope>
    <source>
        <strain evidence="2">ATCC 16933</strain>
    </source>
</reference>
<name>A0A6A6P6N6_9PEZI</name>
<evidence type="ECO:0000256" key="1">
    <source>
        <dbReference type="SAM" id="MobiDB-lite"/>
    </source>
</evidence>
<organism evidence="2 3">
    <name type="scientific">Lineolata rhizophorae</name>
    <dbReference type="NCBI Taxonomy" id="578093"/>
    <lineage>
        <taxon>Eukaryota</taxon>
        <taxon>Fungi</taxon>
        <taxon>Dikarya</taxon>
        <taxon>Ascomycota</taxon>
        <taxon>Pezizomycotina</taxon>
        <taxon>Dothideomycetes</taxon>
        <taxon>Dothideomycetes incertae sedis</taxon>
        <taxon>Lineolatales</taxon>
        <taxon>Lineolataceae</taxon>
        <taxon>Lineolata</taxon>
    </lineage>
</organism>
<evidence type="ECO:0000313" key="3">
    <source>
        <dbReference type="Proteomes" id="UP000799766"/>
    </source>
</evidence>
<proteinExistence type="predicted"/>
<dbReference type="AlphaFoldDB" id="A0A6A6P6N6"/>
<dbReference type="OrthoDB" id="3965769at2759"/>